<dbReference type="AlphaFoldDB" id="A0A2G8LG54"/>
<organism evidence="1 2">
    <name type="scientific">Stichopus japonicus</name>
    <name type="common">Sea cucumber</name>
    <dbReference type="NCBI Taxonomy" id="307972"/>
    <lineage>
        <taxon>Eukaryota</taxon>
        <taxon>Metazoa</taxon>
        <taxon>Echinodermata</taxon>
        <taxon>Eleutherozoa</taxon>
        <taxon>Echinozoa</taxon>
        <taxon>Holothuroidea</taxon>
        <taxon>Aspidochirotacea</taxon>
        <taxon>Aspidochirotida</taxon>
        <taxon>Stichopodidae</taxon>
        <taxon>Apostichopus</taxon>
    </lineage>
</organism>
<evidence type="ECO:0000313" key="1">
    <source>
        <dbReference type="EMBL" id="PIK59150.1"/>
    </source>
</evidence>
<gene>
    <name evidence="1" type="ORF">BSL78_03955</name>
</gene>
<sequence length="285" mass="29762">MVLPGGGGVVSFTSGILTLANGNQVPVGTSQISFVTLPDGRRVLLQNGYVLANDGTVTSGTTQSDGTIILLDGTVIYANGNYILPYGEGRGMAEITQALVANLPNGMFALSTGDVLTVSKIPAIGRLTPQESIIFPNGMEVHPDGSVMIGSNRTIQTTVMDNYYLLPDGRIILKDGRIFTNLGREQFDAASAQTGGSGGAGLSSLADAISKFRGRIGGSLLPVNYNKKMPLNVFVLNRGIITGLVPQDVSTEIKVTSTNGRRVSFTKMFSVVRGNPAGASAGEIH</sequence>
<dbReference type="Proteomes" id="UP000230750">
    <property type="component" value="Unassembled WGS sequence"/>
</dbReference>
<name>A0A2G8LG54_STIJA</name>
<protein>
    <submittedName>
        <fullName evidence="1">Uncharacterized protein</fullName>
    </submittedName>
</protein>
<reference evidence="1 2" key="1">
    <citation type="journal article" date="2017" name="PLoS Biol.">
        <title>The sea cucumber genome provides insights into morphological evolution and visceral regeneration.</title>
        <authorList>
            <person name="Zhang X."/>
            <person name="Sun L."/>
            <person name="Yuan J."/>
            <person name="Sun Y."/>
            <person name="Gao Y."/>
            <person name="Zhang L."/>
            <person name="Li S."/>
            <person name="Dai H."/>
            <person name="Hamel J.F."/>
            <person name="Liu C."/>
            <person name="Yu Y."/>
            <person name="Liu S."/>
            <person name="Lin W."/>
            <person name="Guo K."/>
            <person name="Jin S."/>
            <person name="Xu P."/>
            <person name="Storey K.B."/>
            <person name="Huan P."/>
            <person name="Zhang T."/>
            <person name="Zhou Y."/>
            <person name="Zhang J."/>
            <person name="Lin C."/>
            <person name="Li X."/>
            <person name="Xing L."/>
            <person name="Huo D."/>
            <person name="Sun M."/>
            <person name="Wang L."/>
            <person name="Mercier A."/>
            <person name="Li F."/>
            <person name="Yang H."/>
            <person name="Xiang J."/>
        </authorList>
    </citation>
    <scope>NUCLEOTIDE SEQUENCE [LARGE SCALE GENOMIC DNA]</scope>
    <source>
        <strain evidence="1">Shaxun</strain>
        <tissue evidence="1">Muscle</tissue>
    </source>
</reference>
<evidence type="ECO:0000313" key="2">
    <source>
        <dbReference type="Proteomes" id="UP000230750"/>
    </source>
</evidence>
<accession>A0A2G8LG54</accession>
<proteinExistence type="predicted"/>
<dbReference type="EMBL" id="MRZV01000092">
    <property type="protein sequence ID" value="PIK59150.1"/>
    <property type="molecule type" value="Genomic_DNA"/>
</dbReference>
<comment type="caution">
    <text evidence="1">The sequence shown here is derived from an EMBL/GenBank/DDBJ whole genome shotgun (WGS) entry which is preliminary data.</text>
</comment>
<keyword evidence="2" id="KW-1185">Reference proteome</keyword>